<dbReference type="VEuPathDB" id="VectorBase:ISCP_008320"/>
<dbReference type="HOGENOM" id="CLU_104036_1_1_1"/>
<dbReference type="Proteomes" id="UP000001555">
    <property type="component" value="Unassembled WGS sequence"/>
</dbReference>
<dbReference type="PANTHER" id="PTHR46579">
    <property type="entry name" value="F5/8 TYPE C DOMAIN-CONTAINING PROTEIN-RELATED"/>
    <property type="match status" value="1"/>
</dbReference>
<dbReference type="EnsemblMetazoa" id="ISCW024181-RA">
    <property type="protein sequence ID" value="ISCW024181-PA"/>
    <property type="gene ID" value="ISCW024181"/>
</dbReference>
<evidence type="ECO:0000313" key="1">
    <source>
        <dbReference type="EMBL" id="EEC02756.1"/>
    </source>
</evidence>
<evidence type="ECO:0000313" key="3">
    <source>
        <dbReference type="Proteomes" id="UP000001555"/>
    </source>
</evidence>
<proteinExistence type="predicted"/>
<sequence>FQSSTFCKFNRKPRSLKARDHWKAVEFRSFFLYFGPVLLRTNLDKRFYSHFLKLSCAMTILANPKFSPTHCDVAESLLTEFVREAGSLYGDGVYDYNVHSLIHLAQDVWRFGPVDLFSAFPFEH</sequence>
<dbReference type="PaxDb" id="6945-B7P834"/>
<reference evidence="2" key="2">
    <citation type="submission" date="2020-05" db="UniProtKB">
        <authorList>
            <consortium name="EnsemblMetazoa"/>
        </authorList>
    </citation>
    <scope>IDENTIFICATION</scope>
    <source>
        <strain evidence="2">wikel</strain>
    </source>
</reference>
<protein>
    <submittedName>
        <fullName evidence="1 2">Uncharacterized protein</fullName>
    </submittedName>
</protein>
<dbReference type="PANTHER" id="PTHR46579:SF1">
    <property type="entry name" value="F5_8 TYPE C DOMAIN-CONTAINING PROTEIN"/>
    <property type="match status" value="1"/>
</dbReference>
<organism>
    <name type="scientific">Ixodes scapularis</name>
    <name type="common">Black-legged tick</name>
    <name type="synonym">Deer tick</name>
    <dbReference type="NCBI Taxonomy" id="6945"/>
    <lineage>
        <taxon>Eukaryota</taxon>
        <taxon>Metazoa</taxon>
        <taxon>Ecdysozoa</taxon>
        <taxon>Arthropoda</taxon>
        <taxon>Chelicerata</taxon>
        <taxon>Arachnida</taxon>
        <taxon>Acari</taxon>
        <taxon>Parasitiformes</taxon>
        <taxon>Ixodida</taxon>
        <taxon>Ixodoidea</taxon>
        <taxon>Ixodidae</taxon>
        <taxon>Ixodinae</taxon>
        <taxon>Ixodes</taxon>
    </lineage>
</organism>
<reference evidence="1 3" key="1">
    <citation type="submission" date="2008-03" db="EMBL/GenBank/DDBJ databases">
        <title>Annotation of Ixodes scapularis.</title>
        <authorList>
            <consortium name="Ixodes scapularis Genome Project Consortium"/>
            <person name="Caler E."/>
            <person name="Hannick L.I."/>
            <person name="Bidwell S."/>
            <person name="Joardar V."/>
            <person name="Thiagarajan M."/>
            <person name="Amedeo P."/>
            <person name="Galinsky K.J."/>
            <person name="Schobel S."/>
            <person name="Inman J."/>
            <person name="Hostetler J."/>
            <person name="Miller J."/>
            <person name="Hammond M."/>
            <person name="Megy K."/>
            <person name="Lawson D."/>
            <person name="Kodira C."/>
            <person name="Sutton G."/>
            <person name="Meyer J."/>
            <person name="Hill C.A."/>
            <person name="Birren B."/>
            <person name="Nene V."/>
            <person name="Collins F."/>
            <person name="Alarcon-Chaidez F."/>
            <person name="Wikel S."/>
            <person name="Strausberg R."/>
        </authorList>
    </citation>
    <scope>NUCLEOTIDE SEQUENCE [LARGE SCALE GENOMIC DNA]</scope>
    <source>
        <strain evidence="3">Wikel</strain>
        <strain evidence="1">Wikel colony</strain>
    </source>
</reference>
<dbReference type="OrthoDB" id="6478170at2759"/>
<dbReference type="AlphaFoldDB" id="B7P834"/>
<evidence type="ECO:0000313" key="2">
    <source>
        <dbReference type="EnsemblMetazoa" id="ISCW024181-PA"/>
    </source>
</evidence>
<name>B7P834_IXOSC</name>
<dbReference type="VEuPathDB" id="VectorBase:ISCW024181"/>
<feature type="non-terminal residue" evidence="1">
    <location>
        <position position="1"/>
    </location>
</feature>
<keyword evidence="3" id="KW-1185">Reference proteome</keyword>
<feature type="non-terminal residue" evidence="1">
    <location>
        <position position="124"/>
    </location>
</feature>
<dbReference type="EMBL" id="DS655169">
    <property type="protein sequence ID" value="EEC02756.1"/>
    <property type="molecule type" value="Genomic_DNA"/>
</dbReference>
<dbReference type="InParanoid" id="B7P834"/>
<dbReference type="VEuPathDB" id="VectorBase:ISCI024181"/>
<dbReference type="EMBL" id="ABJB010455104">
    <property type="status" value="NOT_ANNOTATED_CDS"/>
    <property type="molecule type" value="Genomic_DNA"/>
</dbReference>
<gene>
    <name evidence="1" type="ORF">IscW_ISCW024181</name>
</gene>
<dbReference type="STRING" id="6945.B7P834"/>
<accession>B7P834</accession>